<keyword evidence="4 13" id="KW-0812">Transmembrane</keyword>
<evidence type="ECO:0000313" key="16">
    <source>
        <dbReference type="EMBL" id="DBA14203.1"/>
    </source>
</evidence>
<proteinExistence type="inferred from homology"/>
<dbReference type="PANTHER" id="PTHR24242:SF410">
    <property type="entry name" value="OLFACTORY RECEPTOR"/>
    <property type="match status" value="1"/>
</dbReference>
<feature type="domain" description="G-protein coupled receptors family 1 profile" evidence="15">
    <location>
        <begin position="38"/>
        <end position="287"/>
    </location>
</feature>
<evidence type="ECO:0000256" key="4">
    <source>
        <dbReference type="ARBA" id="ARBA00022692"/>
    </source>
</evidence>
<evidence type="ECO:0000259" key="15">
    <source>
        <dbReference type="PROSITE" id="PS50262"/>
    </source>
</evidence>
<keyword evidence="12 13" id="KW-0807">Transducer</keyword>
<dbReference type="InterPro" id="IPR000725">
    <property type="entry name" value="Olfact_rcpt"/>
</dbReference>
<feature type="transmembrane region" description="Helical" evidence="14">
    <location>
        <begin position="21"/>
        <end position="48"/>
    </location>
</feature>
<evidence type="ECO:0000256" key="12">
    <source>
        <dbReference type="ARBA" id="ARBA00023224"/>
    </source>
</evidence>
<evidence type="ECO:0000313" key="17">
    <source>
        <dbReference type="Proteomes" id="UP001181693"/>
    </source>
</evidence>
<comment type="caution">
    <text evidence="16">The sequence shown here is derived from an EMBL/GenBank/DDBJ whole genome shotgun (WGS) entry which is preliminary data.</text>
</comment>
<dbReference type="Pfam" id="PF13853">
    <property type="entry name" value="7tm_4"/>
    <property type="match status" value="1"/>
</dbReference>
<protein>
    <recommendedName>
        <fullName evidence="14">Olfactory receptor</fullName>
    </recommendedName>
</protein>
<dbReference type="GO" id="GO:0005886">
    <property type="term" value="C:plasma membrane"/>
    <property type="evidence" value="ECO:0007669"/>
    <property type="project" value="UniProtKB-SubCell"/>
</dbReference>
<dbReference type="CDD" id="cd13954">
    <property type="entry name" value="7tmA_OR"/>
    <property type="match status" value="1"/>
</dbReference>
<dbReference type="PRINTS" id="PR00237">
    <property type="entry name" value="GPCRRHODOPSN"/>
</dbReference>
<evidence type="ECO:0000256" key="8">
    <source>
        <dbReference type="ARBA" id="ARBA00023136"/>
    </source>
</evidence>
<dbReference type="SUPFAM" id="SSF81321">
    <property type="entry name" value="Family A G protein-coupled receptor-like"/>
    <property type="match status" value="1"/>
</dbReference>
<accession>A0AAV2ZKM2</accession>
<keyword evidence="11" id="KW-0325">Glycoprotein</keyword>
<evidence type="ECO:0000256" key="7">
    <source>
        <dbReference type="ARBA" id="ARBA00023040"/>
    </source>
</evidence>
<feature type="transmembrane region" description="Helical" evidence="14">
    <location>
        <begin position="98"/>
        <end position="121"/>
    </location>
</feature>
<keyword evidence="17" id="KW-1185">Reference proteome</keyword>
<keyword evidence="5 14" id="KW-0552">Olfaction</keyword>
<evidence type="ECO:0000256" key="1">
    <source>
        <dbReference type="ARBA" id="ARBA00004651"/>
    </source>
</evidence>
<evidence type="ECO:0000256" key="3">
    <source>
        <dbReference type="ARBA" id="ARBA00022606"/>
    </source>
</evidence>
<keyword evidence="6 14" id="KW-1133">Transmembrane helix</keyword>
<sequence>MNQTFSSGFLLLGFASIKNYSICLFFIVLLIYLLTLSGNMLIILVVHFHIYLQTPMYFFITNLSYLEMWYISTTVPKLLFILLTNDKRVSFQWCFAQLYMFHGLGMTECALLAVMSFDRFMAICNPLRYTAIMNERRCRSLALLCWSYGFLAATIPLVFTIKVPFCGLRHIDHYFCDLAPLLSLACISTSIINTINSCVIGFATMFNFVFIVVMYINILFSIVQMKTNSGRSKAFSTCSSHITVVMLFYSTAFTVYASPQGTHSVEHDKMLAIVYAMCTPLLNPVIYSLRNKDVKLAIIRVIKMRFINQHHHHH</sequence>
<feature type="transmembrane region" description="Helical" evidence="14">
    <location>
        <begin position="234"/>
        <end position="258"/>
    </location>
</feature>
<dbReference type="PRINTS" id="PR00245">
    <property type="entry name" value="OLFACTORYR"/>
</dbReference>
<dbReference type="FunFam" id="1.20.1070.10:FF:000001">
    <property type="entry name" value="Olfactory receptor"/>
    <property type="match status" value="1"/>
</dbReference>
<dbReference type="InterPro" id="IPR017452">
    <property type="entry name" value="GPCR_Rhodpsn_7TM"/>
</dbReference>
<keyword evidence="9" id="KW-1015">Disulfide bond</keyword>
<dbReference type="EMBL" id="DYDO01000013">
    <property type="protein sequence ID" value="DBA14203.1"/>
    <property type="molecule type" value="Genomic_DNA"/>
</dbReference>
<feature type="transmembrane region" description="Helical" evidence="14">
    <location>
        <begin position="141"/>
        <end position="161"/>
    </location>
</feature>
<comment type="similarity">
    <text evidence="13">Belongs to the G-protein coupled receptor 1 family.</text>
</comment>
<evidence type="ECO:0000256" key="2">
    <source>
        <dbReference type="ARBA" id="ARBA00022475"/>
    </source>
</evidence>
<feature type="transmembrane region" description="Helical" evidence="14">
    <location>
        <begin position="270"/>
        <end position="289"/>
    </location>
</feature>
<dbReference type="InterPro" id="IPR050939">
    <property type="entry name" value="Olfactory_GPCR1"/>
</dbReference>
<dbReference type="Proteomes" id="UP001181693">
    <property type="component" value="Unassembled WGS sequence"/>
</dbReference>
<keyword evidence="8 14" id="KW-0472">Membrane</keyword>
<evidence type="ECO:0000256" key="13">
    <source>
        <dbReference type="RuleBase" id="RU000688"/>
    </source>
</evidence>
<evidence type="ECO:0000256" key="6">
    <source>
        <dbReference type="ARBA" id="ARBA00022989"/>
    </source>
</evidence>
<gene>
    <name evidence="16" type="ORF">GDO54_005205</name>
</gene>
<evidence type="ECO:0000256" key="10">
    <source>
        <dbReference type="ARBA" id="ARBA00023170"/>
    </source>
</evidence>
<dbReference type="PROSITE" id="PS00237">
    <property type="entry name" value="G_PROTEIN_RECEP_F1_1"/>
    <property type="match status" value="1"/>
</dbReference>
<reference evidence="16" key="1">
    <citation type="thesis" date="2020" institute="ProQuest LLC" country="789 East Eisenhower Parkway, Ann Arbor, MI, USA">
        <title>Comparative Genomics and Chromosome Evolution.</title>
        <authorList>
            <person name="Mudd A.B."/>
        </authorList>
    </citation>
    <scope>NUCLEOTIDE SEQUENCE</scope>
    <source>
        <strain evidence="16">1538</strain>
        <tissue evidence="16">Blood</tissue>
    </source>
</reference>
<dbReference type="GO" id="GO:0004930">
    <property type="term" value="F:G protein-coupled receptor activity"/>
    <property type="evidence" value="ECO:0007669"/>
    <property type="project" value="UniProtKB-KW"/>
</dbReference>
<organism evidence="16 17">
    <name type="scientific">Pyxicephalus adspersus</name>
    <name type="common">African bullfrog</name>
    <dbReference type="NCBI Taxonomy" id="30357"/>
    <lineage>
        <taxon>Eukaryota</taxon>
        <taxon>Metazoa</taxon>
        <taxon>Chordata</taxon>
        <taxon>Craniata</taxon>
        <taxon>Vertebrata</taxon>
        <taxon>Euteleostomi</taxon>
        <taxon>Amphibia</taxon>
        <taxon>Batrachia</taxon>
        <taxon>Anura</taxon>
        <taxon>Neobatrachia</taxon>
        <taxon>Ranoidea</taxon>
        <taxon>Pyxicephalidae</taxon>
        <taxon>Pyxicephalinae</taxon>
        <taxon>Pyxicephalus</taxon>
    </lineage>
</organism>
<dbReference type="PANTHER" id="PTHR24242">
    <property type="entry name" value="G-PROTEIN COUPLED RECEPTOR"/>
    <property type="match status" value="1"/>
</dbReference>
<keyword evidence="2 14" id="KW-1003">Cell membrane</keyword>
<feature type="transmembrane region" description="Helical" evidence="14">
    <location>
        <begin position="68"/>
        <end position="86"/>
    </location>
</feature>
<dbReference type="GO" id="GO:0004984">
    <property type="term" value="F:olfactory receptor activity"/>
    <property type="evidence" value="ECO:0007669"/>
    <property type="project" value="InterPro"/>
</dbReference>
<evidence type="ECO:0000256" key="14">
    <source>
        <dbReference type="RuleBase" id="RU363047"/>
    </source>
</evidence>
<dbReference type="AlphaFoldDB" id="A0AAV2ZKM2"/>
<keyword evidence="3 14" id="KW-0716">Sensory transduction</keyword>
<evidence type="ECO:0000256" key="9">
    <source>
        <dbReference type="ARBA" id="ARBA00023157"/>
    </source>
</evidence>
<dbReference type="InterPro" id="IPR000276">
    <property type="entry name" value="GPCR_Rhodpsn"/>
</dbReference>
<dbReference type="PROSITE" id="PS50262">
    <property type="entry name" value="G_PROTEIN_RECEP_F1_2"/>
    <property type="match status" value="1"/>
</dbReference>
<keyword evidence="7 13" id="KW-0297">G-protein coupled receptor</keyword>
<evidence type="ECO:0000256" key="11">
    <source>
        <dbReference type="ARBA" id="ARBA00023180"/>
    </source>
</evidence>
<keyword evidence="10 13" id="KW-0675">Receptor</keyword>
<comment type="subcellular location">
    <subcellularLocation>
        <location evidence="1 14">Cell membrane</location>
        <topology evidence="1 14">Multi-pass membrane protein</topology>
    </subcellularLocation>
</comment>
<evidence type="ECO:0000256" key="5">
    <source>
        <dbReference type="ARBA" id="ARBA00022725"/>
    </source>
</evidence>
<feature type="transmembrane region" description="Helical" evidence="14">
    <location>
        <begin position="199"/>
        <end position="222"/>
    </location>
</feature>
<name>A0AAV2ZKM2_PYXAD</name>
<dbReference type="Gene3D" id="1.20.1070.10">
    <property type="entry name" value="Rhodopsin 7-helix transmembrane proteins"/>
    <property type="match status" value="1"/>
</dbReference>